<dbReference type="InterPro" id="IPR038726">
    <property type="entry name" value="PDDEXK_AddAB-type"/>
</dbReference>
<gene>
    <name evidence="2" type="ORF">AUK04_04925</name>
</gene>
<name>A0A1J5HKI9_9BACT</name>
<dbReference type="Proteomes" id="UP000183758">
    <property type="component" value="Unassembled WGS sequence"/>
</dbReference>
<proteinExistence type="predicted"/>
<evidence type="ECO:0000313" key="3">
    <source>
        <dbReference type="Proteomes" id="UP000183758"/>
    </source>
</evidence>
<dbReference type="EMBL" id="MNZM01000117">
    <property type="protein sequence ID" value="OIP82338.1"/>
    <property type="molecule type" value="Genomic_DNA"/>
</dbReference>
<evidence type="ECO:0000313" key="2">
    <source>
        <dbReference type="EMBL" id="OIP82338.1"/>
    </source>
</evidence>
<evidence type="ECO:0000259" key="1">
    <source>
        <dbReference type="Pfam" id="PF12705"/>
    </source>
</evidence>
<dbReference type="Gene3D" id="3.90.320.10">
    <property type="match status" value="1"/>
</dbReference>
<protein>
    <recommendedName>
        <fullName evidence="1">PD-(D/E)XK endonuclease-like domain-containing protein</fullName>
    </recommendedName>
</protein>
<dbReference type="Pfam" id="PF12705">
    <property type="entry name" value="PDDEXK_1"/>
    <property type="match status" value="1"/>
</dbReference>
<organism evidence="2 3">
    <name type="scientific">Candidatus Roizmanbacteria bacterium CG2_30_33_16</name>
    <dbReference type="NCBI Taxonomy" id="1805340"/>
    <lineage>
        <taxon>Bacteria</taxon>
        <taxon>Candidatus Roizmaniibacteriota</taxon>
    </lineage>
</organism>
<dbReference type="InterPro" id="IPR011604">
    <property type="entry name" value="PDDEXK-like_dom_sf"/>
</dbReference>
<comment type="caution">
    <text evidence="2">The sequence shown here is derived from an EMBL/GenBank/DDBJ whole genome shotgun (WGS) entry which is preliminary data.</text>
</comment>
<reference evidence="2 3" key="1">
    <citation type="journal article" date="2016" name="Environ. Microbiol.">
        <title>Genomic resolution of a cold subsurface aquifer community provides metabolic insights for novel microbes adapted to high CO concentrations.</title>
        <authorList>
            <person name="Probst A.J."/>
            <person name="Castelle C.J."/>
            <person name="Singh A."/>
            <person name="Brown C.T."/>
            <person name="Anantharaman K."/>
            <person name="Sharon I."/>
            <person name="Hug L.A."/>
            <person name="Burstein D."/>
            <person name="Emerson J.B."/>
            <person name="Thomas B.C."/>
            <person name="Banfield J.F."/>
        </authorList>
    </citation>
    <scope>NUCLEOTIDE SEQUENCE [LARGE SCALE GENOMIC DNA]</scope>
    <source>
        <strain evidence="2">CG2_30_33_16</strain>
    </source>
</reference>
<accession>A0A1J5HKI9</accession>
<sequence>MGNDKYSALWVSYTSINDFLHCPRAYFLKNVYRDPTTGHKVKIVTPALTLGQAIHEVIDWLSYQPKEKRMSQSPVIYLDSVWSKYSGRRGGFLTSNVELSYLQRGKDMLNRLMKKPGVILNPAVKIKSDLPFYWLSNEANIILCGKIDWMEYIKETDSIHIIDFKTSKNEEEKDSLQLGIYGLLARNCQSRPITKISYWYINSQNEPKSISLPDFDQVQDKILAIAKQIKTARQLKIFKCPHQNGCIYCRSFEKILKKEAEFIGVNSHNEDLFILESSLDPKMESVIL</sequence>
<feature type="domain" description="PD-(D/E)XK endonuclease-like" evidence="1">
    <location>
        <begin position="11"/>
        <end position="249"/>
    </location>
</feature>
<dbReference type="AlphaFoldDB" id="A0A1J5HKI9"/>